<feature type="domain" description="RecA family profile 2" evidence="7">
    <location>
        <begin position="207"/>
        <end position="280"/>
    </location>
</feature>
<evidence type="ECO:0000256" key="1">
    <source>
        <dbReference type="ARBA" id="ARBA00009391"/>
    </source>
</evidence>
<keyword evidence="4" id="KW-0067">ATP-binding</keyword>
<dbReference type="InterPro" id="IPR049428">
    <property type="entry name" value="RecA-like_N"/>
</dbReference>
<dbReference type="Proteomes" id="UP001595839">
    <property type="component" value="Unassembled WGS sequence"/>
</dbReference>
<keyword evidence="9" id="KW-1185">Reference proteome</keyword>
<evidence type="ECO:0000256" key="6">
    <source>
        <dbReference type="ARBA" id="ARBA00033319"/>
    </source>
</evidence>
<gene>
    <name evidence="8" type="ORF">ACFPIH_03310</name>
</gene>
<evidence type="ECO:0000313" key="8">
    <source>
        <dbReference type="EMBL" id="MFC4498560.1"/>
    </source>
</evidence>
<evidence type="ECO:0000259" key="7">
    <source>
        <dbReference type="PROSITE" id="PS50163"/>
    </source>
</evidence>
<proteinExistence type="inferred from homology"/>
<dbReference type="PANTHER" id="PTHR45900">
    <property type="entry name" value="RECA"/>
    <property type="match status" value="1"/>
</dbReference>
<dbReference type="PANTHER" id="PTHR45900:SF1">
    <property type="entry name" value="MITOCHONDRIAL DNA REPAIR PROTEIN RECA HOMOLOG-RELATED"/>
    <property type="match status" value="1"/>
</dbReference>
<dbReference type="PROSITE" id="PS50163">
    <property type="entry name" value="RECA_3"/>
    <property type="match status" value="1"/>
</dbReference>
<accession>A0ABV9AIQ2</accession>
<comment type="caution">
    <text evidence="8">The sequence shown here is derived from an EMBL/GenBank/DDBJ whole genome shotgun (WGS) entry which is preliminary data.</text>
</comment>
<dbReference type="InterPro" id="IPR027417">
    <property type="entry name" value="P-loop_NTPase"/>
</dbReference>
<dbReference type="Gene3D" id="3.40.50.300">
    <property type="entry name" value="P-loop containing nucleotide triphosphate hydrolases"/>
    <property type="match status" value="1"/>
</dbReference>
<comment type="similarity">
    <text evidence="1">Belongs to the RecA family.</text>
</comment>
<sequence length="347" mass="38077">MPLSDETRALMARINKKYGAGSVVLASKMPAVPRFPSGSLSLDVMLGGGWPGNQWNEILGSESSGKTTIVHKTIAANQQQNPEFTTFWVAAEGYDHEWATTLGVDVDRVIVFETNAMEDAYAEMIKAAESRAVDAVVLDSYPALVALDEDAKDMDEATMASGARVTGKFFRKVGQATRRSLVEQERPLLALIVNQFRDQIGAWAPAGSTPKTSPGGKAKNYAYYTRLEVSRTEWIDEKRPAGGSIRVGQVIKAKTLKSKAAAPQQVATLRFYFANSSTGIYAGEYDLASQLITQGIYHGLIRLDGSWYKYAEYQWHGDKKMAAAMREDLDLQQQLSADVMAAIRSED</sequence>
<dbReference type="SUPFAM" id="SSF52540">
    <property type="entry name" value="P-loop containing nucleoside triphosphate hydrolases"/>
    <property type="match status" value="1"/>
</dbReference>
<reference evidence="9" key="1">
    <citation type="journal article" date="2019" name="Int. J. Syst. Evol. Microbiol.">
        <title>The Global Catalogue of Microorganisms (GCM) 10K type strain sequencing project: providing services to taxonomists for standard genome sequencing and annotation.</title>
        <authorList>
            <consortium name="The Broad Institute Genomics Platform"/>
            <consortium name="The Broad Institute Genome Sequencing Center for Infectious Disease"/>
            <person name="Wu L."/>
            <person name="Ma J."/>
        </authorList>
    </citation>
    <scope>NUCLEOTIDE SEQUENCE [LARGE SCALE GENOMIC DNA]</scope>
    <source>
        <strain evidence="9">CGMCC 4.7177</strain>
    </source>
</reference>
<organism evidence="8 9">
    <name type="scientific">Streptomyces vulcanius</name>
    <dbReference type="NCBI Taxonomy" id="1441876"/>
    <lineage>
        <taxon>Bacteria</taxon>
        <taxon>Bacillati</taxon>
        <taxon>Actinomycetota</taxon>
        <taxon>Actinomycetes</taxon>
        <taxon>Kitasatosporales</taxon>
        <taxon>Streptomycetaceae</taxon>
        <taxon>Streptomyces</taxon>
    </lineage>
</organism>
<name>A0ABV9AIQ2_9ACTN</name>
<keyword evidence="3" id="KW-0547">Nucleotide-binding</keyword>
<evidence type="ECO:0000256" key="5">
    <source>
        <dbReference type="ARBA" id="ARBA00023172"/>
    </source>
</evidence>
<evidence type="ECO:0000313" key="9">
    <source>
        <dbReference type="Proteomes" id="UP001595839"/>
    </source>
</evidence>
<evidence type="ECO:0000256" key="4">
    <source>
        <dbReference type="ARBA" id="ARBA00022840"/>
    </source>
</evidence>
<dbReference type="InterPro" id="IPR013765">
    <property type="entry name" value="DNA_recomb/repair_RecA"/>
</dbReference>
<dbReference type="EMBL" id="JBHSFK010000002">
    <property type="protein sequence ID" value="MFC4498560.1"/>
    <property type="molecule type" value="Genomic_DNA"/>
</dbReference>
<dbReference type="RefSeq" id="WP_381167969.1">
    <property type="nucleotide sequence ID" value="NZ_JBHSFK010000002.1"/>
</dbReference>
<keyword evidence="5" id="KW-0233">DNA recombination</keyword>
<evidence type="ECO:0000256" key="2">
    <source>
        <dbReference type="ARBA" id="ARBA00015553"/>
    </source>
</evidence>
<dbReference type="Pfam" id="PF00154">
    <property type="entry name" value="RecA_N"/>
    <property type="match status" value="1"/>
</dbReference>
<protein>
    <recommendedName>
        <fullName evidence="2">Protein RecA</fullName>
    </recommendedName>
    <alternativeName>
        <fullName evidence="6">Recombinase A</fullName>
    </alternativeName>
</protein>
<dbReference type="InterPro" id="IPR020587">
    <property type="entry name" value="RecA_monomer-monomer_interface"/>
</dbReference>
<evidence type="ECO:0000256" key="3">
    <source>
        <dbReference type="ARBA" id="ARBA00022741"/>
    </source>
</evidence>
<dbReference type="PRINTS" id="PR00142">
    <property type="entry name" value="RECA"/>
</dbReference>